<dbReference type="Proteomes" id="UP000681720">
    <property type="component" value="Unassembled WGS sequence"/>
</dbReference>
<gene>
    <name evidence="1" type="ORF">BYL167_LOCUS33428</name>
    <name evidence="2" type="ORF">BYL167_LOCUS36507</name>
    <name evidence="3" type="ORF">GIL414_LOCUS42206</name>
    <name evidence="4" type="ORF">GIL414_LOCUS50386</name>
</gene>
<sequence length="60" mass="6909">MQELGETDLSEFNYDSCCTVFRQLIEKVEKENKEREKRLASNKLLANSVKLSTKKLTITG</sequence>
<protein>
    <submittedName>
        <fullName evidence="3">Uncharacterized protein</fullName>
    </submittedName>
</protein>
<dbReference type="EMBL" id="CAJOBH010079832">
    <property type="protein sequence ID" value="CAF4511837.1"/>
    <property type="molecule type" value="Genomic_DNA"/>
</dbReference>
<accession>A0A8S3A2K5</accession>
<dbReference type="EMBL" id="CAJOBJ010167797">
    <property type="protein sequence ID" value="CAF4871082.1"/>
    <property type="molecule type" value="Genomic_DNA"/>
</dbReference>
<comment type="caution">
    <text evidence="3">The sequence shown here is derived from an EMBL/GenBank/DDBJ whole genome shotgun (WGS) entry which is preliminary data.</text>
</comment>
<evidence type="ECO:0000313" key="4">
    <source>
        <dbReference type="EMBL" id="CAF4871082.1"/>
    </source>
</evidence>
<dbReference type="EMBL" id="CAJOBH010064898">
    <property type="protein sequence ID" value="CAF4443452.1"/>
    <property type="molecule type" value="Genomic_DNA"/>
</dbReference>
<evidence type="ECO:0000313" key="5">
    <source>
        <dbReference type="Proteomes" id="UP000681720"/>
    </source>
</evidence>
<dbReference type="EMBL" id="CAJOBJ010121677">
    <property type="protein sequence ID" value="CAF4679113.1"/>
    <property type="molecule type" value="Genomic_DNA"/>
</dbReference>
<evidence type="ECO:0000313" key="1">
    <source>
        <dbReference type="EMBL" id="CAF4443452.1"/>
    </source>
</evidence>
<feature type="non-terminal residue" evidence="3">
    <location>
        <position position="1"/>
    </location>
</feature>
<name>A0A8S3A2K5_9BILA</name>
<organism evidence="3 5">
    <name type="scientific">Rotaria magnacalcarata</name>
    <dbReference type="NCBI Taxonomy" id="392030"/>
    <lineage>
        <taxon>Eukaryota</taxon>
        <taxon>Metazoa</taxon>
        <taxon>Spiralia</taxon>
        <taxon>Gnathifera</taxon>
        <taxon>Rotifera</taxon>
        <taxon>Eurotatoria</taxon>
        <taxon>Bdelloidea</taxon>
        <taxon>Philodinida</taxon>
        <taxon>Philodinidae</taxon>
        <taxon>Rotaria</taxon>
    </lineage>
</organism>
<dbReference type="AlphaFoldDB" id="A0A8S3A2K5"/>
<evidence type="ECO:0000313" key="2">
    <source>
        <dbReference type="EMBL" id="CAF4511837.1"/>
    </source>
</evidence>
<reference evidence="3" key="1">
    <citation type="submission" date="2021-02" db="EMBL/GenBank/DDBJ databases">
        <authorList>
            <person name="Nowell W R."/>
        </authorList>
    </citation>
    <scope>NUCLEOTIDE SEQUENCE</scope>
</reference>
<proteinExistence type="predicted"/>
<evidence type="ECO:0000313" key="3">
    <source>
        <dbReference type="EMBL" id="CAF4679113.1"/>
    </source>
</evidence>
<dbReference type="Proteomes" id="UP000681967">
    <property type="component" value="Unassembled WGS sequence"/>
</dbReference>